<evidence type="ECO:0000256" key="2">
    <source>
        <dbReference type="PIRSR" id="PIRSR622684-1"/>
    </source>
</evidence>
<dbReference type="GO" id="GO:0004198">
    <property type="term" value="F:calcium-dependent cysteine-type endopeptidase activity"/>
    <property type="evidence" value="ECO:0007669"/>
    <property type="project" value="InterPro"/>
</dbReference>
<gene>
    <name evidence="7" type="ORF">HCN44_003843</name>
</gene>
<comment type="similarity">
    <text evidence="1">Belongs to the peptidase C2 family.</text>
</comment>
<dbReference type="AlphaFoldDB" id="A0A834XY79"/>
<feature type="domain" description="Calpain catalytic" evidence="6">
    <location>
        <begin position="26"/>
        <end position="353"/>
    </location>
</feature>
<dbReference type="PRINTS" id="PR00704">
    <property type="entry name" value="CALPAIN"/>
</dbReference>
<dbReference type="InterPro" id="IPR011992">
    <property type="entry name" value="EF-hand-dom_pair"/>
</dbReference>
<keyword evidence="5" id="KW-0472">Membrane</keyword>
<dbReference type="PANTHER" id="PTHR10183">
    <property type="entry name" value="CALPAIN"/>
    <property type="match status" value="1"/>
</dbReference>
<dbReference type="EMBL" id="JACMRX010000002">
    <property type="protein sequence ID" value="KAF7994371.1"/>
    <property type="molecule type" value="Genomic_DNA"/>
</dbReference>
<feature type="compositionally biased region" description="Basic and acidic residues" evidence="4">
    <location>
        <begin position="833"/>
        <end position="844"/>
    </location>
</feature>
<dbReference type="PANTHER" id="PTHR10183:SF433">
    <property type="entry name" value="CALPAIN-A-RELATED"/>
    <property type="match status" value="1"/>
</dbReference>
<dbReference type="GO" id="GO:0006508">
    <property type="term" value="P:proteolysis"/>
    <property type="evidence" value="ECO:0007669"/>
    <property type="project" value="UniProtKB-KW"/>
</dbReference>
<evidence type="ECO:0000313" key="7">
    <source>
        <dbReference type="EMBL" id="KAF7994371.1"/>
    </source>
</evidence>
<dbReference type="InterPro" id="IPR036213">
    <property type="entry name" value="Calpain_III_sf"/>
</dbReference>
<accession>A0A834XY79</accession>
<dbReference type="SUPFAM" id="SSF47473">
    <property type="entry name" value="EF-hand"/>
    <property type="match status" value="1"/>
</dbReference>
<keyword evidence="3" id="KW-0788">Thiol protease</keyword>
<reference evidence="7 8" key="1">
    <citation type="submission" date="2020-08" db="EMBL/GenBank/DDBJ databases">
        <title>Aphidius gifuensis genome sequencing and assembly.</title>
        <authorList>
            <person name="Du Z."/>
        </authorList>
    </citation>
    <scope>NUCLEOTIDE SEQUENCE [LARGE SCALE GENOMIC DNA]</scope>
    <source>
        <strain evidence="7">YNYX2018</strain>
        <tissue evidence="7">Adults</tissue>
    </source>
</reference>
<evidence type="ECO:0000256" key="3">
    <source>
        <dbReference type="PROSITE-ProRule" id="PRU00239"/>
    </source>
</evidence>
<dbReference type="InterPro" id="IPR001300">
    <property type="entry name" value="Peptidase_C2_calpain_cat"/>
</dbReference>
<feature type="active site" evidence="2 3">
    <location>
        <position position="272"/>
    </location>
</feature>
<keyword evidence="3" id="KW-0378">Hydrolase</keyword>
<dbReference type="GO" id="GO:0005737">
    <property type="term" value="C:cytoplasm"/>
    <property type="evidence" value="ECO:0007669"/>
    <property type="project" value="TreeGrafter"/>
</dbReference>
<proteinExistence type="inferred from homology"/>
<dbReference type="Gene3D" id="1.10.238.10">
    <property type="entry name" value="EF-hand"/>
    <property type="match status" value="1"/>
</dbReference>
<evidence type="ECO:0000256" key="1">
    <source>
        <dbReference type="ARBA" id="ARBA00007623"/>
    </source>
</evidence>
<dbReference type="Gene3D" id="3.90.70.10">
    <property type="entry name" value="Cysteine proteinases"/>
    <property type="match status" value="1"/>
</dbReference>
<sequence>MFRSANKNLTEYKNGDIIELQQQDFIYLIKQFLLADKLFKDYQFAEESFSLIENQVLRRPIEIVGDPVFYSTDNKKFHVKQGNLGDCWFIVALVHLQNHKDLFNFIVNPNTQNFDDDSYAGIFHFRFWQGGIWVDVVIDDRLAFNTQDKKLVYASSGFNNEFWVGVFYFLYFLKLVSIIYKIIFQPALVEKAYAKLLYRSYQRLDGGHSGVSMRDFTGGIIETYIVKRSANESFIILRDSIVKTSMISCTTYSVKRMEENNEIINIGLQPNHVYAITDVKIIKGKYPDDEFKLIRLRNPHGKEIENPYHGFIRNVIPKKFIDTELKIKVPGESWILFENFVRFFNFIDICNLTPNTIIGDVYDEDGITKLALSTTDGKWMGGINIKEAKDSDIFGFFPQYRMLTTKPDKGKETCDVLVGLSIKHRYDLVPSSKTLIFFQIVQAHENRAVSKPLKYMEYIPIYPLRRSGQLGVRVNLKPHTTYYIIPFTADTFKGPTFFLQLLSKHDIILEEYDRDIDLPNIEHKFDIIKSAYIQDSDHQLFLNMAFQNDQTIDFKRLYNILRHESFSLNQNCHIIHQLDDSIIPELDLLSDLDDFVPKNILSIASLTKITLLCEEIFERFELPGFRGYSHHSFINRALEKSGYIINANIFNCIYSFCVEENGTVNINDFILIVLNLKSRIGSYYCEEFNAKLTQSLIAMVYNGVMKFKNFDESRIHDLRIDIDQFKIIINFIKEIKEKFSKYLSKSFRSVSYKNLRDTLDDIGYKLTYNMIATIFQKYGNLDDIFFHQFVQAVVDITQIFGKTQQTTTKKEGQNLNEIYNEMFRRHWKKKQERKNSIDKKREADPAWDEGELKKKQKTNN</sequence>
<organism evidence="7 8">
    <name type="scientific">Aphidius gifuensis</name>
    <name type="common">Parasitoid wasp</name>
    <dbReference type="NCBI Taxonomy" id="684658"/>
    <lineage>
        <taxon>Eukaryota</taxon>
        <taxon>Metazoa</taxon>
        <taxon>Ecdysozoa</taxon>
        <taxon>Arthropoda</taxon>
        <taxon>Hexapoda</taxon>
        <taxon>Insecta</taxon>
        <taxon>Pterygota</taxon>
        <taxon>Neoptera</taxon>
        <taxon>Endopterygota</taxon>
        <taxon>Hymenoptera</taxon>
        <taxon>Apocrita</taxon>
        <taxon>Ichneumonoidea</taxon>
        <taxon>Braconidae</taxon>
        <taxon>Aphidiinae</taxon>
        <taxon>Aphidius</taxon>
    </lineage>
</organism>
<evidence type="ECO:0000256" key="5">
    <source>
        <dbReference type="SAM" id="Phobius"/>
    </source>
</evidence>
<evidence type="ECO:0000259" key="6">
    <source>
        <dbReference type="PROSITE" id="PS50203"/>
    </source>
</evidence>
<name>A0A834XY79_APHGI</name>
<feature type="active site" evidence="2 3">
    <location>
        <position position="298"/>
    </location>
</feature>
<comment type="caution">
    <text evidence="7">The sequence shown here is derived from an EMBL/GenBank/DDBJ whole genome shotgun (WGS) entry which is preliminary data.</text>
</comment>
<keyword evidence="5" id="KW-1133">Transmembrane helix</keyword>
<dbReference type="SUPFAM" id="SSF54001">
    <property type="entry name" value="Cysteine proteinases"/>
    <property type="match status" value="1"/>
</dbReference>
<dbReference type="PROSITE" id="PS50203">
    <property type="entry name" value="CALPAIN_CAT"/>
    <property type="match status" value="1"/>
</dbReference>
<dbReference type="InterPro" id="IPR038765">
    <property type="entry name" value="Papain-like_cys_pep_sf"/>
</dbReference>
<keyword evidence="5" id="KW-0812">Transmembrane</keyword>
<feature type="transmembrane region" description="Helical" evidence="5">
    <location>
        <begin position="162"/>
        <end position="183"/>
    </location>
</feature>
<dbReference type="Pfam" id="PF00648">
    <property type="entry name" value="Peptidase_C2"/>
    <property type="match status" value="2"/>
</dbReference>
<dbReference type="SMART" id="SM00230">
    <property type="entry name" value="CysPc"/>
    <property type="match status" value="1"/>
</dbReference>
<dbReference type="OrthoDB" id="424753at2759"/>
<dbReference type="SUPFAM" id="SSF49758">
    <property type="entry name" value="Calpain large subunit, middle domain (domain III)"/>
    <property type="match status" value="1"/>
</dbReference>
<dbReference type="InterPro" id="IPR022684">
    <property type="entry name" value="Calpain_cysteine_protease"/>
</dbReference>
<evidence type="ECO:0000256" key="4">
    <source>
        <dbReference type="SAM" id="MobiDB-lite"/>
    </source>
</evidence>
<evidence type="ECO:0000313" key="8">
    <source>
        <dbReference type="Proteomes" id="UP000639338"/>
    </source>
</evidence>
<dbReference type="Proteomes" id="UP000639338">
    <property type="component" value="Unassembled WGS sequence"/>
</dbReference>
<protein>
    <recommendedName>
        <fullName evidence="6">Calpain catalytic domain-containing protein</fullName>
    </recommendedName>
</protein>
<feature type="active site" evidence="2 3">
    <location>
        <position position="87"/>
    </location>
</feature>
<keyword evidence="3" id="KW-0645">Protease</keyword>
<feature type="region of interest" description="Disordered" evidence="4">
    <location>
        <begin position="829"/>
        <end position="860"/>
    </location>
</feature>
<keyword evidence="8" id="KW-1185">Reference proteome</keyword>
<dbReference type="Gene3D" id="2.60.120.380">
    <property type="match status" value="1"/>
</dbReference>